<dbReference type="InterPro" id="IPR036291">
    <property type="entry name" value="NAD(P)-bd_dom_sf"/>
</dbReference>
<reference evidence="3" key="2">
    <citation type="submission" date="2022-09" db="EMBL/GenBank/DDBJ databases">
        <title>Biosynthetic gene clusters of Dactylosporangioum fulvum.</title>
        <authorList>
            <person name="Caradec T."/>
        </authorList>
    </citation>
    <scope>NUCLEOTIDE SEQUENCE</scope>
    <source>
        <strain evidence="3">NRRL B-16292</strain>
    </source>
</reference>
<keyword evidence="2" id="KW-0560">Oxidoreductase</keyword>
<comment type="similarity">
    <text evidence="1">Belongs to the short-chain dehydrogenases/reductases (SDR) family.</text>
</comment>
<dbReference type="EMBL" id="CP073720">
    <property type="protein sequence ID" value="UWP80231.1"/>
    <property type="molecule type" value="Genomic_DNA"/>
</dbReference>
<dbReference type="RefSeq" id="WP_259857989.1">
    <property type="nucleotide sequence ID" value="NZ_BAAAST010000007.1"/>
</dbReference>
<dbReference type="InterPro" id="IPR020904">
    <property type="entry name" value="Sc_DH/Rdtase_CS"/>
</dbReference>
<dbReference type="PANTHER" id="PTHR24321">
    <property type="entry name" value="DEHYDROGENASES, SHORT CHAIN"/>
    <property type="match status" value="1"/>
</dbReference>
<organism evidence="3 4">
    <name type="scientific">Dactylosporangium fulvum</name>
    <dbReference type="NCBI Taxonomy" id="53359"/>
    <lineage>
        <taxon>Bacteria</taxon>
        <taxon>Bacillati</taxon>
        <taxon>Actinomycetota</taxon>
        <taxon>Actinomycetes</taxon>
        <taxon>Micromonosporales</taxon>
        <taxon>Micromonosporaceae</taxon>
        <taxon>Dactylosporangium</taxon>
    </lineage>
</organism>
<reference evidence="3" key="1">
    <citation type="submission" date="2021-04" db="EMBL/GenBank/DDBJ databases">
        <authorList>
            <person name="Hartkoorn R.C."/>
            <person name="Beaudoing E."/>
            <person name="Hot D."/>
        </authorList>
    </citation>
    <scope>NUCLEOTIDE SEQUENCE</scope>
    <source>
        <strain evidence="3">NRRL B-16292</strain>
    </source>
</reference>
<proteinExistence type="inferred from homology"/>
<evidence type="ECO:0000256" key="1">
    <source>
        <dbReference type="ARBA" id="ARBA00006484"/>
    </source>
</evidence>
<dbReference type="Pfam" id="PF13561">
    <property type="entry name" value="adh_short_C2"/>
    <property type="match status" value="1"/>
</dbReference>
<evidence type="ECO:0000256" key="2">
    <source>
        <dbReference type="ARBA" id="ARBA00023002"/>
    </source>
</evidence>
<gene>
    <name evidence="3" type="ORF">Dfulv_34430</name>
</gene>
<dbReference type="PANTHER" id="PTHR24321:SF8">
    <property type="entry name" value="ESTRADIOL 17-BETA-DEHYDROGENASE 8-RELATED"/>
    <property type="match status" value="1"/>
</dbReference>
<dbReference type="PROSITE" id="PS00061">
    <property type="entry name" value="ADH_SHORT"/>
    <property type="match status" value="1"/>
</dbReference>
<protein>
    <submittedName>
        <fullName evidence="3">SDR family oxidoreductase</fullName>
    </submittedName>
</protein>
<dbReference type="NCBIfam" id="NF005559">
    <property type="entry name" value="PRK07231.1"/>
    <property type="match status" value="1"/>
</dbReference>
<dbReference type="PRINTS" id="PR00081">
    <property type="entry name" value="GDHRDH"/>
</dbReference>
<evidence type="ECO:0000313" key="4">
    <source>
        <dbReference type="Proteomes" id="UP001059617"/>
    </source>
</evidence>
<name>A0ABY5VWR9_9ACTN</name>
<dbReference type="InterPro" id="IPR002347">
    <property type="entry name" value="SDR_fam"/>
</dbReference>
<sequence>MYEDLRDKVVIVAGGAGGIGASQVRKLDAAGAHVVVADRDEDAGRKLVAELGEDRSLFVRIDVSIPADWEMLVDRTMARFARIDGLSNSFGIAPQSSLEELSPEQYKTVVSVNQAGTFLGIHSVFPHMIGRGGSIVNVASGAAYRALPYHFAYAATKAAIIAMTRDAAAELGQHNIRVNCVSPGAIRTNLQAATVAQWQRSRPTYDDSQAFAAHPLGRIGEPDEVAEAILFFLSDASSYCTGTALLVDGGIVAGSRP</sequence>
<dbReference type="Proteomes" id="UP001059617">
    <property type="component" value="Chromosome"/>
</dbReference>
<dbReference type="Gene3D" id="3.40.50.720">
    <property type="entry name" value="NAD(P)-binding Rossmann-like Domain"/>
    <property type="match status" value="1"/>
</dbReference>
<keyword evidence="4" id="KW-1185">Reference proteome</keyword>
<evidence type="ECO:0000313" key="3">
    <source>
        <dbReference type="EMBL" id="UWP80231.1"/>
    </source>
</evidence>
<dbReference type="CDD" id="cd05233">
    <property type="entry name" value="SDR_c"/>
    <property type="match status" value="1"/>
</dbReference>
<dbReference type="PRINTS" id="PR00080">
    <property type="entry name" value="SDRFAMILY"/>
</dbReference>
<dbReference type="SUPFAM" id="SSF51735">
    <property type="entry name" value="NAD(P)-binding Rossmann-fold domains"/>
    <property type="match status" value="1"/>
</dbReference>
<accession>A0ABY5VWR9</accession>